<proteinExistence type="predicted"/>
<reference evidence="1 2" key="1">
    <citation type="submission" date="2019-02" db="EMBL/GenBank/DDBJ databases">
        <title>Deep-cultivation of Planctomycetes and their phenomic and genomic characterization uncovers novel biology.</title>
        <authorList>
            <person name="Wiegand S."/>
            <person name="Jogler M."/>
            <person name="Boedeker C."/>
            <person name="Pinto D."/>
            <person name="Vollmers J."/>
            <person name="Rivas-Marin E."/>
            <person name="Kohn T."/>
            <person name="Peeters S.H."/>
            <person name="Heuer A."/>
            <person name="Rast P."/>
            <person name="Oberbeckmann S."/>
            <person name="Bunk B."/>
            <person name="Jeske O."/>
            <person name="Meyerdierks A."/>
            <person name="Storesund J.E."/>
            <person name="Kallscheuer N."/>
            <person name="Luecker S."/>
            <person name="Lage O.M."/>
            <person name="Pohl T."/>
            <person name="Merkel B.J."/>
            <person name="Hornburger P."/>
            <person name="Mueller R.-W."/>
            <person name="Bruemmer F."/>
            <person name="Labrenz M."/>
            <person name="Spormann A.M."/>
            <person name="Op den Camp H."/>
            <person name="Overmann J."/>
            <person name="Amann R."/>
            <person name="Jetten M.S.M."/>
            <person name="Mascher T."/>
            <person name="Medema M.H."/>
            <person name="Devos D.P."/>
            <person name="Kaster A.-K."/>
            <person name="Ovreas L."/>
            <person name="Rohde M."/>
            <person name="Galperin M.Y."/>
            <person name="Jogler C."/>
        </authorList>
    </citation>
    <scope>NUCLEOTIDE SEQUENCE [LARGE SCALE GENOMIC DNA]</scope>
    <source>
        <strain evidence="1 2">Pan189</strain>
    </source>
</reference>
<dbReference type="SUPFAM" id="SSF158446">
    <property type="entry name" value="IVS-encoded protein-like"/>
    <property type="match status" value="1"/>
</dbReference>
<keyword evidence="2" id="KW-1185">Reference proteome</keyword>
<organism evidence="1 2">
    <name type="scientific">Stratiformator vulcanicus</name>
    <dbReference type="NCBI Taxonomy" id="2527980"/>
    <lineage>
        <taxon>Bacteria</taxon>
        <taxon>Pseudomonadati</taxon>
        <taxon>Planctomycetota</taxon>
        <taxon>Planctomycetia</taxon>
        <taxon>Planctomycetales</taxon>
        <taxon>Planctomycetaceae</taxon>
        <taxon>Stratiformator</taxon>
    </lineage>
</organism>
<dbReference type="InterPro" id="IPR036583">
    <property type="entry name" value="23S_rRNA_IVS_sf"/>
</dbReference>
<dbReference type="CDD" id="cd16377">
    <property type="entry name" value="23S_rRNA_IVP_like"/>
    <property type="match status" value="1"/>
</dbReference>
<protein>
    <recommendedName>
        <fullName evidence="3">Four helix bundle protein</fullName>
    </recommendedName>
</protein>
<dbReference type="PANTHER" id="PTHR38471:SF2">
    <property type="entry name" value="FOUR HELIX BUNDLE PROTEIN"/>
    <property type="match status" value="1"/>
</dbReference>
<dbReference type="PANTHER" id="PTHR38471">
    <property type="entry name" value="FOUR HELIX BUNDLE PROTEIN"/>
    <property type="match status" value="1"/>
</dbReference>
<dbReference type="NCBIfam" id="TIGR02436">
    <property type="entry name" value="four helix bundle protein"/>
    <property type="match status" value="1"/>
</dbReference>
<accession>A0A517QY13</accession>
<gene>
    <name evidence="1" type="ORF">Pan189_09160</name>
</gene>
<sequence length="121" mass="14204">MRNPARRFEDLVVWQKSHALTLDIYRRTEAFPRREIYGITSQVRRAAYSVPANIAEGFRKRGKNDKLRFLNIAEASLDETRYFLILARDPGFLDPEELFLQIEQVSKLLDGYTKAIRRDSL</sequence>
<dbReference type="OrthoDB" id="276165at2"/>
<dbReference type="KEGG" id="svp:Pan189_09160"/>
<dbReference type="RefSeq" id="WP_145362756.1">
    <property type="nucleotide sequence ID" value="NZ_CP036268.1"/>
</dbReference>
<dbReference type="Gene3D" id="1.20.1440.60">
    <property type="entry name" value="23S rRNA-intervening sequence"/>
    <property type="match status" value="1"/>
</dbReference>
<evidence type="ECO:0008006" key="3">
    <source>
        <dbReference type="Google" id="ProtNLM"/>
    </source>
</evidence>
<dbReference type="Proteomes" id="UP000317318">
    <property type="component" value="Chromosome"/>
</dbReference>
<dbReference type="InterPro" id="IPR012657">
    <property type="entry name" value="23S_rRNA-intervening_sequence"/>
</dbReference>
<evidence type="ECO:0000313" key="2">
    <source>
        <dbReference type="Proteomes" id="UP000317318"/>
    </source>
</evidence>
<evidence type="ECO:0000313" key="1">
    <source>
        <dbReference type="EMBL" id="QDT36556.1"/>
    </source>
</evidence>
<dbReference type="Pfam" id="PF05635">
    <property type="entry name" value="23S_rRNA_IVP"/>
    <property type="match status" value="1"/>
</dbReference>
<name>A0A517QY13_9PLAN</name>
<dbReference type="EMBL" id="CP036268">
    <property type="protein sequence ID" value="QDT36556.1"/>
    <property type="molecule type" value="Genomic_DNA"/>
</dbReference>
<dbReference type="AlphaFoldDB" id="A0A517QY13"/>